<sequence>PSTLSFLICFLFLAVFFFFLCCTVRGYQYLCQVAALGNFEPYVVSSVMKTGSSRLPGLCRRLKRRRVTVLCVSECVCVCVCVSVCECVCVWVCVSVCVWVWC</sequence>
<reference evidence="1" key="1">
    <citation type="submission" date="2025-08" db="UniProtKB">
        <authorList>
            <consortium name="Ensembl"/>
        </authorList>
    </citation>
    <scope>IDENTIFICATION</scope>
</reference>
<reference evidence="1" key="2">
    <citation type="submission" date="2025-09" db="UniProtKB">
        <authorList>
            <consortium name="Ensembl"/>
        </authorList>
    </citation>
    <scope>IDENTIFICATION</scope>
</reference>
<dbReference type="AlphaFoldDB" id="A0A8P4GU23"/>
<accession>A0A8P4GU23</accession>
<protein>
    <submittedName>
        <fullName evidence="1">Uncharacterized protein</fullName>
    </submittedName>
</protein>
<dbReference type="Ensembl" id="ENSDLAT00005067400.1">
    <property type="protein sequence ID" value="ENSDLAP00005083053.1"/>
    <property type="gene ID" value="ENSDLAG00005028565.1"/>
</dbReference>
<evidence type="ECO:0000313" key="1">
    <source>
        <dbReference type="Ensembl" id="ENSDLAP00005083053.1"/>
    </source>
</evidence>
<organism evidence="1 2">
    <name type="scientific">Dicentrarchus labrax</name>
    <name type="common">European seabass</name>
    <name type="synonym">Morone labrax</name>
    <dbReference type="NCBI Taxonomy" id="13489"/>
    <lineage>
        <taxon>Eukaryota</taxon>
        <taxon>Metazoa</taxon>
        <taxon>Chordata</taxon>
        <taxon>Craniata</taxon>
        <taxon>Vertebrata</taxon>
        <taxon>Euteleostomi</taxon>
        <taxon>Actinopterygii</taxon>
        <taxon>Neopterygii</taxon>
        <taxon>Teleostei</taxon>
        <taxon>Neoteleostei</taxon>
        <taxon>Acanthomorphata</taxon>
        <taxon>Eupercaria</taxon>
        <taxon>Moronidae</taxon>
        <taxon>Dicentrarchus</taxon>
    </lineage>
</organism>
<dbReference type="Proteomes" id="UP000694389">
    <property type="component" value="Unassembled WGS sequence"/>
</dbReference>
<keyword evidence="2" id="KW-1185">Reference proteome</keyword>
<proteinExistence type="predicted"/>
<evidence type="ECO:0000313" key="2">
    <source>
        <dbReference type="Proteomes" id="UP000694389"/>
    </source>
</evidence>
<name>A0A8P4GU23_DICLA</name>